<reference evidence="3 4" key="1">
    <citation type="journal article" date="2009" name="Stand. Genomic Sci.">
        <title>Complete genome sequence of Beutenbergia cavernae type strain (HKI 0122).</title>
        <authorList>
            <person name="Land M."/>
            <person name="Pukall R."/>
            <person name="Abt B."/>
            <person name="Goker M."/>
            <person name="Rohde M."/>
            <person name="Glavina Del Rio T."/>
            <person name="Tice H."/>
            <person name="Copeland A."/>
            <person name="Cheng J.F."/>
            <person name="Lucas S."/>
            <person name="Chen F."/>
            <person name="Nolan M."/>
            <person name="Bruce D."/>
            <person name="Goodwin L."/>
            <person name="Pitluck S."/>
            <person name="Ivanova N."/>
            <person name="Mavromatis K."/>
            <person name="Ovchinnikova G."/>
            <person name="Pati A."/>
            <person name="Chen A."/>
            <person name="Palaniappan K."/>
            <person name="Hauser L."/>
            <person name="Chang Y.J."/>
            <person name="Jefferies C.C."/>
            <person name="Saunders E."/>
            <person name="Brettin T."/>
            <person name="Detter J.C."/>
            <person name="Han C."/>
            <person name="Chain P."/>
            <person name="Bristow J."/>
            <person name="Eisen J.A."/>
            <person name="Markowitz V."/>
            <person name="Hugenholtz P."/>
            <person name="Kyrpides N.C."/>
            <person name="Klenk H.P."/>
            <person name="Lapidus A."/>
        </authorList>
    </citation>
    <scope>NUCLEOTIDE SEQUENCE [LARGE SCALE GENOMIC DNA]</scope>
    <source>
        <strain evidence="4">ATCC BAA-8 / DSM 12333 / NBRC 16432</strain>
    </source>
</reference>
<dbReference type="EMBL" id="CP001618">
    <property type="protein sequence ID" value="ACQ82454.1"/>
    <property type="molecule type" value="Genomic_DNA"/>
</dbReference>
<feature type="transmembrane region" description="Helical" evidence="2">
    <location>
        <begin position="7"/>
        <end position="29"/>
    </location>
</feature>
<feature type="transmembrane region" description="Helical" evidence="2">
    <location>
        <begin position="104"/>
        <end position="124"/>
    </location>
</feature>
<organism evidence="3 4">
    <name type="scientific">Beutenbergia cavernae (strain ATCC BAA-8 / DSM 12333 / CCUG 43141 / JCM 11478 / NBRC 16432 / NCIMB 13614 / HKI 0122)</name>
    <dbReference type="NCBI Taxonomy" id="471853"/>
    <lineage>
        <taxon>Bacteria</taxon>
        <taxon>Bacillati</taxon>
        <taxon>Actinomycetota</taxon>
        <taxon>Actinomycetes</taxon>
        <taxon>Micrococcales</taxon>
        <taxon>Beutenbergiaceae</taxon>
        <taxon>Beutenbergia</taxon>
    </lineage>
</organism>
<dbReference type="KEGG" id="bcv:Bcav_4216"/>
<keyword evidence="2" id="KW-1133">Transmembrane helix</keyword>
<dbReference type="AlphaFoldDB" id="C5C6N0"/>
<dbReference type="STRING" id="471853.Bcav_4216"/>
<sequence>MGAMRAWIVRLGALLVFNLIVVVAIVLFVPGVRGSWGVLWAAVVLTAATVWVKPLITSFLTDQAGNWAGRPRWLAGKVLTYAIVYVVAFVIWLLTVILSDVNVHGWFLGYVLPPLIVIVGWFVYDMVDDRFEATAGNAYDAAHRRMTGGSSTEASAERPADPSEGPAGPRP</sequence>
<feature type="region of interest" description="Disordered" evidence="1">
    <location>
        <begin position="145"/>
        <end position="171"/>
    </location>
</feature>
<keyword evidence="2" id="KW-0472">Membrane</keyword>
<accession>C5C6N0</accession>
<name>C5C6N0_BEUC1</name>
<evidence type="ECO:0000313" key="4">
    <source>
        <dbReference type="Proteomes" id="UP000007962"/>
    </source>
</evidence>
<keyword evidence="4" id="KW-1185">Reference proteome</keyword>
<dbReference type="eggNOG" id="ENOG5033YHH">
    <property type="taxonomic scope" value="Bacteria"/>
</dbReference>
<feature type="transmembrane region" description="Helical" evidence="2">
    <location>
        <begin position="35"/>
        <end position="57"/>
    </location>
</feature>
<evidence type="ECO:0000313" key="3">
    <source>
        <dbReference type="EMBL" id="ACQ82454.1"/>
    </source>
</evidence>
<evidence type="ECO:0000256" key="1">
    <source>
        <dbReference type="SAM" id="MobiDB-lite"/>
    </source>
</evidence>
<evidence type="ECO:0000256" key="2">
    <source>
        <dbReference type="SAM" id="Phobius"/>
    </source>
</evidence>
<proteinExistence type="predicted"/>
<dbReference type="Proteomes" id="UP000007962">
    <property type="component" value="Chromosome"/>
</dbReference>
<protein>
    <submittedName>
        <fullName evidence="3">Uncharacterized protein</fullName>
    </submittedName>
</protein>
<keyword evidence="2" id="KW-0812">Transmembrane</keyword>
<feature type="transmembrane region" description="Helical" evidence="2">
    <location>
        <begin position="78"/>
        <end position="98"/>
    </location>
</feature>
<dbReference type="HOGENOM" id="CLU_1459748_0_0_11"/>
<gene>
    <name evidence="3" type="ordered locus">Bcav_4216</name>
</gene>